<sequence>MRSDSLAGKLLSKNVLDFWKEIRVLNKNKTVLPRCVEGMSGPDCIAEHWKQHYDGLFNCICSEQIIVTVINSTESISVTACEVRQAVIELPESKSCGLDGIYTEHLKYANFRLLPLLAICFTSCLIHGILPDALMSIILVPVIKDKAGRAGSTDNYRSVALASIVFKVMEKVLLSRLKDFIYSTDNQFGFKSKLSTDLCIFALKEIIRKFQRGKSSVLLSFIDASKAFDCVNTLKMFVKMQQRGVPRYILRILVYWYANQDMQVRWGSRFSAPFGATNGVKQGVVLSPVLFNFYMDELSQQLNNCRTGCMIGSTLVNRLMYADDLVILSPSSVGLQELLDICTKYGVDFMTCRTKEDKGLQFPQFELCGNVLPVTDKYKYLGHFINDELADDDDIDRQCRRMYTQANMLVRRFSMCTNAV</sequence>
<feature type="domain" description="Reverse transcriptase" evidence="1">
    <location>
        <begin position="123"/>
        <end position="385"/>
    </location>
</feature>
<dbReference type="CDD" id="cd01650">
    <property type="entry name" value="RT_nLTR_like"/>
    <property type="match status" value="1"/>
</dbReference>
<dbReference type="Pfam" id="PF00078">
    <property type="entry name" value="RVT_1"/>
    <property type="match status" value="1"/>
</dbReference>
<accession>A0A8C6LZR9</accession>
<evidence type="ECO:0000259" key="1">
    <source>
        <dbReference type="PROSITE" id="PS50878"/>
    </source>
</evidence>
<evidence type="ECO:0000313" key="2">
    <source>
        <dbReference type="Ensembl" id="ENSNFUP00015027846.1"/>
    </source>
</evidence>
<reference evidence="2" key="2">
    <citation type="submission" date="2025-09" db="UniProtKB">
        <authorList>
            <consortium name="Ensembl"/>
        </authorList>
    </citation>
    <scope>IDENTIFICATION</scope>
</reference>
<protein>
    <recommendedName>
        <fullName evidence="1">Reverse transcriptase domain-containing protein</fullName>
    </recommendedName>
</protein>
<dbReference type="PROSITE" id="PS50878">
    <property type="entry name" value="RT_POL"/>
    <property type="match status" value="1"/>
</dbReference>
<reference evidence="2" key="1">
    <citation type="submission" date="2025-08" db="UniProtKB">
        <authorList>
            <consortium name="Ensembl"/>
        </authorList>
    </citation>
    <scope>IDENTIFICATION</scope>
</reference>
<keyword evidence="3" id="KW-1185">Reference proteome</keyword>
<dbReference type="SUPFAM" id="SSF56672">
    <property type="entry name" value="DNA/RNA polymerases"/>
    <property type="match status" value="1"/>
</dbReference>
<dbReference type="InterPro" id="IPR043502">
    <property type="entry name" value="DNA/RNA_pol_sf"/>
</dbReference>
<dbReference type="PANTHER" id="PTHR47027">
    <property type="entry name" value="REVERSE TRANSCRIPTASE DOMAIN-CONTAINING PROTEIN"/>
    <property type="match status" value="1"/>
</dbReference>
<dbReference type="Proteomes" id="UP000694548">
    <property type="component" value="Unassembled WGS sequence"/>
</dbReference>
<organism evidence="2 3">
    <name type="scientific">Nothobranchius furzeri</name>
    <name type="common">Turquoise killifish</name>
    <dbReference type="NCBI Taxonomy" id="105023"/>
    <lineage>
        <taxon>Eukaryota</taxon>
        <taxon>Metazoa</taxon>
        <taxon>Chordata</taxon>
        <taxon>Craniata</taxon>
        <taxon>Vertebrata</taxon>
        <taxon>Euteleostomi</taxon>
        <taxon>Actinopterygii</taxon>
        <taxon>Neopterygii</taxon>
        <taxon>Teleostei</taxon>
        <taxon>Neoteleostei</taxon>
        <taxon>Acanthomorphata</taxon>
        <taxon>Ovalentaria</taxon>
        <taxon>Atherinomorphae</taxon>
        <taxon>Cyprinodontiformes</taxon>
        <taxon>Nothobranchiidae</taxon>
        <taxon>Nothobranchius</taxon>
    </lineage>
</organism>
<evidence type="ECO:0000313" key="3">
    <source>
        <dbReference type="Proteomes" id="UP000694548"/>
    </source>
</evidence>
<dbReference type="GeneTree" id="ENSGT00940000164961"/>
<dbReference type="AlphaFoldDB" id="A0A8C6LZR9"/>
<dbReference type="PANTHER" id="PTHR47027:SF30">
    <property type="entry name" value="THAP-TYPE DOMAIN-CONTAINING PROTEIN"/>
    <property type="match status" value="1"/>
</dbReference>
<dbReference type="InterPro" id="IPR000477">
    <property type="entry name" value="RT_dom"/>
</dbReference>
<dbReference type="Ensembl" id="ENSNFUT00015029092.1">
    <property type="protein sequence ID" value="ENSNFUP00015027846.1"/>
    <property type="gene ID" value="ENSNFUG00015013468.1"/>
</dbReference>
<proteinExistence type="predicted"/>
<name>A0A8C6LZR9_NOTFU</name>